<keyword evidence="1" id="KW-0472">Membrane</keyword>
<protein>
    <recommendedName>
        <fullName evidence="4">DUF998 domain-containing protein</fullName>
    </recommendedName>
</protein>
<feature type="transmembrane region" description="Helical" evidence="1">
    <location>
        <begin position="85"/>
        <end position="103"/>
    </location>
</feature>
<keyword evidence="1" id="KW-0812">Transmembrane</keyword>
<proteinExistence type="predicted"/>
<sequence length="235" mass="24288">MRDRVVGDLVKGQVCLFAGLLLCVTLMPDGLGANHGISYYGVHWETVLPYAASLLGAALFTRKALRATASATPSLGRLRRAADSFALLLGGIVLTPYTLNGAVDWTHRLLGACLFALQLVLAVRLIAWAHGDAFSTVLLALQLVGGVVAAVYVMQDNGFLLQGEATYQLGFGALLIRTIPLLSVPAVLARDTTPVVAEVPTADIPLRDPGIPAQGTSLGGPAVACCGEGDGGTAA</sequence>
<dbReference type="RefSeq" id="WP_203948465.1">
    <property type="nucleotide sequence ID" value="NZ_BOOR01000063.1"/>
</dbReference>
<evidence type="ECO:0008006" key="4">
    <source>
        <dbReference type="Google" id="ProtNLM"/>
    </source>
</evidence>
<feature type="transmembrane region" description="Helical" evidence="1">
    <location>
        <begin position="109"/>
        <end position="127"/>
    </location>
</feature>
<evidence type="ECO:0000313" key="2">
    <source>
        <dbReference type="EMBL" id="GII58370.1"/>
    </source>
</evidence>
<feature type="transmembrane region" description="Helical" evidence="1">
    <location>
        <begin position="166"/>
        <end position="188"/>
    </location>
</feature>
<keyword evidence="3" id="KW-1185">Reference proteome</keyword>
<dbReference type="AlphaFoldDB" id="A0A8J3Y041"/>
<dbReference type="Proteomes" id="UP000605992">
    <property type="component" value="Unassembled WGS sequence"/>
</dbReference>
<comment type="caution">
    <text evidence="2">The sequence shown here is derived from an EMBL/GenBank/DDBJ whole genome shotgun (WGS) entry which is preliminary data.</text>
</comment>
<feature type="transmembrane region" description="Helical" evidence="1">
    <location>
        <begin position="47"/>
        <end position="65"/>
    </location>
</feature>
<accession>A0A8J3Y041</accession>
<evidence type="ECO:0000256" key="1">
    <source>
        <dbReference type="SAM" id="Phobius"/>
    </source>
</evidence>
<feature type="transmembrane region" description="Helical" evidence="1">
    <location>
        <begin position="9"/>
        <end position="27"/>
    </location>
</feature>
<feature type="transmembrane region" description="Helical" evidence="1">
    <location>
        <begin position="134"/>
        <end position="154"/>
    </location>
</feature>
<organism evidence="2 3">
    <name type="scientific">Planotetraspora thailandica</name>
    <dbReference type="NCBI Taxonomy" id="487172"/>
    <lineage>
        <taxon>Bacteria</taxon>
        <taxon>Bacillati</taxon>
        <taxon>Actinomycetota</taxon>
        <taxon>Actinomycetes</taxon>
        <taxon>Streptosporangiales</taxon>
        <taxon>Streptosporangiaceae</taxon>
        <taxon>Planotetraspora</taxon>
    </lineage>
</organism>
<reference evidence="2" key="1">
    <citation type="submission" date="2021-01" db="EMBL/GenBank/DDBJ databases">
        <title>Whole genome shotgun sequence of Planotetraspora thailandica NBRC 104271.</title>
        <authorList>
            <person name="Komaki H."/>
            <person name="Tamura T."/>
        </authorList>
    </citation>
    <scope>NUCLEOTIDE SEQUENCE</scope>
    <source>
        <strain evidence="2">NBRC 104271</strain>
    </source>
</reference>
<keyword evidence="1" id="KW-1133">Transmembrane helix</keyword>
<name>A0A8J3Y041_9ACTN</name>
<evidence type="ECO:0000313" key="3">
    <source>
        <dbReference type="Proteomes" id="UP000605992"/>
    </source>
</evidence>
<gene>
    <name evidence="2" type="ORF">Pth03_67590</name>
</gene>
<dbReference type="EMBL" id="BOOR01000063">
    <property type="protein sequence ID" value="GII58370.1"/>
    <property type="molecule type" value="Genomic_DNA"/>
</dbReference>